<dbReference type="GO" id="GO:0005975">
    <property type="term" value="P:carbohydrate metabolic process"/>
    <property type="evidence" value="ECO:0007669"/>
    <property type="project" value="InterPro"/>
</dbReference>
<comment type="caution">
    <text evidence="5">The sequence shown here is derived from an EMBL/GenBank/DDBJ whole genome shotgun (WGS) entry which is preliminary data.</text>
</comment>
<dbReference type="GO" id="GO:0008422">
    <property type="term" value="F:beta-glucosidase activity"/>
    <property type="evidence" value="ECO:0007669"/>
    <property type="project" value="TreeGrafter"/>
</dbReference>
<keyword evidence="1" id="KW-0326">Glycosidase</keyword>
<proteinExistence type="inferred from homology"/>
<dbReference type="OrthoDB" id="730489at2759"/>
<keyword evidence="2" id="KW-0812">Transmembrane</keyword>
<dbReference type="Pfam" id="PF04685">
    <property type="entry name" value="DUF608"/>
    <property type="match status" value="1"/>
</dbReference>
<keyword evidence="1" id="KW-0378">Hydrolase</keyword>
<dbReference type="GO" id="GO:0004348">
    <property type="term" value="F:glucosylceramidase activity"/>
    <property type="evidence" value="ECO:0007669"/>
    <property type="project" value="UniProtKB-EC"/>
</dbReference>
<dbReference type="OMA" id="DQLCGFW"/>
<feature type="domain" description="Glycosyl-hydrolase family 116 N-terminal" evidence="4">
    <location>
        <begin position="74"/>
        <end position="377"/>
    </location>
</feature>
<dbReference type="PIRSF" id="PIRSF028944">
    <property type="entry name" value="Beta_gluc_GBA2"/>
    <property type="match status" value="1"/>
</dbReference>
<keyword evidence="1" id="KW-0443">Lipid metabolism</keyword>
<dbReference type="Pfam" id="PF12215">
    <property type="entry name" value="Glyco_hydr_116N"/>
    <property type="match status" value="1"/>
</dbReference>
<evidence type="ECO:0000256" key="1">
    <source>
        <dbReference type="PIRNR" id="PIRNR028944"/>
    </source>
</evidence>
<reference evidence="5 6" key="1">
    <citation type="submission" date="2014-11" db="EMBL/GenBank/DDBJ databases">
        <title>Genetic blueprint of the zoonotic pathogen Toxocara canis.</title>
        <authorList>
            <person name="Zhu X.-Q."/>
            <person name="Korhonen P.K."/>
            <person name="Cai H."/>
            <person name="Young N.D."/>
            <person name="Nejsum P."/>
            <person name="von Samson-Himmelstjerna G."/>
            <person name="Boag P.R."/>
            <person name="Tan P."/>
            <person name="Li Q."/>
            <person name="Min J."/>
            <person name="Yang Y."/>
            <person name="Wang X."/>
            <person name="Fang X."/>
            <person name="Hall R.S."/>
            <person name="Hofmann A."/>
            <person name="Sternberg P.W."/>
            <person name="Jex A.R."/>
            <person name="Gasser R.B."/>
        </authorList>
    </citation>
    <scope>NUCLEOTIDE SEQUENCE [LARGE SCALE GENOMIC DNA]</scope>
    <source>
        <strain evidence="5">PN_DK_2014</strain>
    </source>
</reference>
<keyword evidence="1 2" id="KW-0472">Membrane</keyword>
<feature type="domain" description="Glycosyl-hydrolase family 116 catalytic region" evidence="3">
    <location>
        <begin position="521"/>
        <end position="850"/>
    </location>
</feature>
<evidence type="ECO:0000313" key="5">
    <source>
        <dbReference type="EMBL" id="KHN87078.1"/>
    </source>
</evidence>
<evidence type="ECO:0000259" key="4">
    <source>
        <dbReference type="Pfam" id="PF12215"/>
    </source>
</evidence>
<name>A0A0B2VZJ3_TOXCA</name>
<dbReference type="AlphaFoldDB" id="A0A0B2VZJ3"/>
<sequence>MVSSTLNGPGWKVSGDFVAPESHKIGRFCPRIGHLIKALPMLIRFVLMTIASWWRGRGLFMNMFQIMKCKPFYGVPCGGIGSGAIGRDFRGGFCKYSLLPGIVEQTVESIKANQFIVSIRSATGDECIYQKVLSCVPHQQTPLSSWEFGFPASNVTYRGLYPRSWTEYEIPELDIVLTCRQISPVIPHDYKDSCLPVCVFVWSVQNASSKDYRISLAFTFRDGTGSKLCDDKSLCRAEQFVEGIFSGVKLRHSIRELGVCYAIATVNKDGVFISKAHFDPDSSGEEIWNSLRADGHFANRKCDTQGKTSLGVAVCAQFFSKRRSSIETEFALAWDMPTVRFGGGKRQYTRRYARFFPEASKRAEHLCSHALNSRIEWEKKIDAWQTRVLDNDSLPEWYKSALFNESYFLTDGGCCWLEYDDEWRSSESQMTDETASHFKEFGRFAYLEAWEYYMFNTYDVHFYSSFAILENWPQLELSIQLDFADQVLSACDHKKLNLKEATTTEVKKRGRLPHDLGNPSDQVLSACDHKKLNLKEATTTEVKKRGRLPHDLGNPLDEPWLHQNAYSLNDTCNWKDLNLKFVLSCYRDYERIVKVHFCNEDAKKRILTRFYELSSGIIADGQVWDVDGDDLIENNGCPDQTYDVWSMNGSSAYCGGLWLCALECARRMACALGKEDDALKYANKLNNAKKAYERKLWNGRYFDFDERSEGHKSIMADQLCGFWFMSVTDGKVDDTLVDREKVCSSLRTIFEYNVEKFEKGELGPVNGMMPSGVVDGTSVQSEEVWGGVAYALASFQLLVDQRDSGFKTAEGWYRSCWERFGLQYQSPEAITESRYYRAIGYMRPLAVWAVQSVLDAQSEKRL</sequence>
<dbReference type="PANTHER" id="PTHR12654:SF0">
    <property type="entry name" value="NON-LYSOSOMAL GLUCOSYLCERAMIDASE"/>
    <property type="match status" value="1"/>
</dbReference>
<evidence type="ECO:0000256" key="2">
    <source>
        <dbReference type="SAM" id="Phobius"/>
    </source>
</evidence>
<evidence type="ECO:0000313" key="6">
    <source>
        <dbReference type="Proteomes" id="UP000031036"/>
    </source>
</evidence>
<dbReference type="EMBL" id="JPKZ01000485">
    <property type="protein sequence ID" value="KHN87078.1"/>
    <property type="molecule type" value="Genomic_DNA"/>
</dbReference>
<comment type="catalytic activity">
    <reaction evidence="1">
        <text>a beta-D-glucosyl-(1&lt;-&gt;1')-N-acylsphing-4-enine + H2O = an N-acylsphing-4-enine + D-glucose</text>
        <dbReference type="Rhea" id="RHEA:13269"/>
        <dbReference type="ChEBI" id="CHEBI:4167"/>
        <dbReference type="ChEBI" id="CHEBI:15377"/>
        <dbReference type="ChEBI" id="CHEBI:22801"/>
        <dbReference type="ChEBI" id="CHEBI:52639"/>
        <dbReference type="EC" id="3.2.1.45"/>
    </reaction>
</comment>
<dbReference type="STRING" id="6265.A0A0B2VZJ3"/>
<dbReference type="EC" id="3.2.1.45" evidence="1"/>
<dbReference type="InterPro" id="IPR014551">
    <property type="entry name" value="B_Glucosidase_GBA2-typ"/>
</dbReference>
<gene>
    <name evidence="5" type="primary">GBA2</name>
    <name evidence="5" type="ORF">Tcan_07877</name>
</gene>
<comment type="similarity">
    <text evidence="1">Belongs to the non-lysosomal glucosylceramidase family.</text>
</comment>
<dbReference type="Proteomes" id="UP000031036">
    <property type="component" value="Unassembled WGS sequence"/>
</dbReference>
<keyword evidence="2" id="KW-1133">Transmembrane helix</keyword>
<organism evidence="5 6">
    <name type="scientific">Toxocara canis</name>
    <name type="common">Canine roundworm</name>
    <dbReference type="NCBI Taxonomy" id="6265"/>
    <lineage>
        <taxon>Eukaryota</taxon>
        <taxon>Metazoa</taxon>
        <taxon>Ecdysozoa</taxon>
        <taxon>Nematoda</taxon>
        <taxon>Chromadorea</taxon>
        <taxon>Rhabditida</taxon>
        <taxon>Spirurina</taxon>
        <taxon>Ascaridomorpha</taxon>
        <taxon>Ascaridoidea</taxon>
        <taxon>Toxocaridae</taxon>
        <taxon>Toxocara</taxon>
    </lineage>
</organism>
<evidence type="ECO:0000259" key="3">
    <source>
        <dbReference type="Pfam" id="PF04685"/>
    </source>
</evidence>
<dbReference type="GO" id="GO:0016020">
    <property type="term" value="C:membrane"/>
    <property type="evidence" value="ECO:0007669"/>
    <property type="project" value="InterPro"/>
</dbReference>
<dbReference type="SUPFAM" id="SSF48208">
    <property type="entry name" value="Six-hairpin glycosidases"/>
    <property type="match status" value="1"/>
</dbReference>
<dbReference type="PANTHER" id="PTHR12654">
    <property type="entry name" value="BILE ACID BETA-GLUCOSIDASE-RELATED"/>
    <property type="match status" value="1"/>
</dbReference>
<dbReference type="InterPro" id="IPR006775">
    <property type="entry name" value="GH116_catalytic"/>
</dbReference>
<protein>
    <recommendedName>
        <fullName evidence="1">Non-lysosomal glucosylceramidase</fullName>
        <shortName evidence="1">NLGase</shortName>
        <ecNumber evidence="1">3.2.1.45</ecNumber>
    </recommendedName>
</protein>
<dbReference type="InterPro" id="IPR012341">
    <property type="entry name" value="6hp_glycosidase-like_sf"/>
</dbReference>
<accession>A0A0B2VZJ3</accession>
<dbReference type="InterPro" id="IPR008928">
    <property type="entry name" value="6-hairpin_glycosidase_sf"/>
</dbReference>
<dbReference type="Gene3D" id="1.50.10.10">
    <property type="match status" value="1"/>
</dbReference>
<comment type="function">
    <text evidence="1">Non-lysosomal glucosylceramidase that catalyzes the hydrolysis of glucosylceramide (GlcCer) to free glucose and ceramide.</text>
</comment>
<keyword evidence="6" id="KW-1185">Reference proteome</keyword>
<dbReference type="InterPro" id="IPR024462">
    <property type="entry name" value="GH116_N"/>
</dbReference>
<dbReference type="InterPro" id="IPR052566">
    <property type="entry name" value="Non-lysos_glucosylceramidase"/>
</dbReference>
<dbReference type="GO" id="GO:0006680">
    <property type="term" value="P:glucosylceramide catabolic process"/>
    <property type="evidence" value="ECO:0007669"/>
    <property type="project" value="InterPro"/>
</dbReference>
<feature type="transmembrane region" description="Helical" evidence="2">
    <location>
        <begin position="34"/>
        <end position="54"/>
    </location>
</feature>